<dbReference type="Pfam" id="PF14484">
    <property type="entry name" value="FISNA"/>
    <property type="match status" value="1"/>
</dbReference>
<evidence type="ECO:0000259" key="8">
    <source>
        <dbReference type="PROSITE" id="PS50837"/>
    </source>
</evidence>
<proteinExistence type="predicted"/>
<evidence type="ECO:0000256" key="6">
    <source>
        <dbReference type="ARBA" id="ARBA00022840"/>
    </source>
</evidence>
<gene>
    <name evidence="9" type="ORF">WMY93_012914</name>
</gene>
<keyword evidence="5" id="KW-0547">Nucleotide-binding</keyword>
<dbReference type="PROSITE" id="PS50837">
    <property type="entry name" value="NACHT"/>
    <property type="match status" value="1"/>
</dbReference>
<dbReference type="InterPro" id="IPR051261">
    <property type="entry name" value="NLR"/>
</dbReference>
<dbReference type="InterPro" id="IPR001611">
    <property type="entry name" value="Leu-rich_rpt"/>
</dbReference>
<dbReference type="Pfam" id="PF17779">
    <property type="entry name" value="WHD_NOD2"/>
    <property type="match status" value="1"/>
</dbReference>
<dbReference type="Gene3D" id="3.40.50.300">
    <property type="entry name" value="P-loop containing nucleotide triphosphate hydrolases"/>
    <property type="match status" value="1"/>
</dbReference>
<dbReference type="SMART" id="SM01288">
    <property type="entry name" value="FISNA"/>
    <property type="match status" value="1"/>
</dbReference>
<comment type="caution">
    <text evidence="9">The sequence shown here is derived from an EMBL/GenBank/DDBJ whole genome shotgun (WGS) entry which is preliminary data.</text>
</comment>
<dbReference type="Pfam" id="PF17776">
    <property type="entry name" value="NLRC4_HD2"/>
    <property type="match status" value="1"/>
</dbReference>
<evidence type="ECO:0000256" key="7">
    <source>
        <dbReference type="SAM" id="MobiDB-lite"/>
    </source>
</evidence>
<evidence type="ECO:0000313" key="9">
    <source>
        <dbReference type="EMBL" id="KAK7912703.1"/>
    </source>
</evidence>
<dbReference type="InterPro" id="IPR029495">
    <property type="entry name" value="NACHT-assoc"/>
</dbReference>
<feature type="region of interest" description="Disordered" evidence="7">
    <location>
        <begin position="133"/>
        <end position="155"/>
    </location>
</feature>
<keyword evidence="4" id="KW-0677">Repeat</keyword>
<name>A0AAW0NYJ6_9GOBI</name>
<evidence type="ECO:0000256" key="1">
    <source>
        <dbReference type="ARBA" id="ARBA00004496"/>
    </source>
</evidence>
<keyword evidence="6" id="KW-0067">ATP-binding</keyword>
<feature type="domain" description="NACHT" evidence="8">
    <location>
        <begin position="281"/>
        <end position="430"/>
    </location>
</feature>
<accession>A0AAW0NYJ6</accession>
<keyword evidence="3" id="KW-0433">Leucine-rich repeat</keyword>
<dbReference type="SUPFAM" id="SSF52047">
    <property type="entry name" value="RNI-like"/>
    <property type="match status" value="1"/>
</dbReference>
<dbReference type="Pfam" id="PF13516">
    <property type="entry name" value="LRR_6"/>
    <property type="match status" value="3"/>
</dbReference>
<dbReference type="PANTHER" id="PTHR24106">
    <property type="entry name" value="NACHT, LRR AND CARD DOMAINS-CONTAINING"/>
    <property type="match status" value="1"/>
</dbReference>
<dbReference type="GO" id="GO:0005524">
    <property type="term" value="F:ATP binding"/>
    <property type="evidence" value="ECO:0007669"/>
    <property type="project" value="UniProtKB-KW"/>
</dbReference>
<dbReference type="Gene3D" id="3.80.10.10">
    <property type="entry name" value="Ribonuclease Inhibitor"/>
    <property type="match status" value="2"/>
</dbReference>
<dbReference type="InterPro" id="IPR027417">
    <property type="entry name" value="P-loop_NTPase"/>
</dbReference>
<reference evidence="10" key="1">
    <citation type="submission" date="2024-04" db="EMBL/GenBank/DDBJ databases">
        <title>Salinicola lusitanus LLJ914,a marine bacterium isolated from the Okinawa Trough.</title>
        <authorList>
            <person name="Li J."/>
        </authorList>
    </citation>
    <scope>NUCLEOTIDE SEQUENCE [LARGE SCALE GENOMIC DNA]</scope>
</reference>
<dbReference type="InterPro" id="IPR032675">
    <property type="entry name" value="LRR_dom_sf"/>
</dbReference>
<dbReference type="InterPro" id="IPR007111">
    <property type="entry name" value="NACHT_NTPase"/>
</dbReference>
<evidence type="ECO:0000313" key="10">
    <source>
        <dbReference type="Proteomes" id="UP001460270"/>
    </source>
</evidence>
<evidence type="ECO:0000256" key="3">
    <source>
        <dbReference type="ARBA" id="ARBA00022614"/>
    </source>
</evidence>
<evidence type="ECO:0000256" key="2">
    <source>
        <dbReference type="ARBA" id="ARBA00022490"/>
    </source>
</evidence>
<dbReference type="AlphaFoldDB" id="A0AAW0NYJ6"/>
<keyword evidence="2" id="KW-0963">Cytoplasm</keyword>
<dbReference type="SMART" id="SM00368">
    <property type="entry name" value="LRR_RI"/>
    <property type="match status" value="9"/>
</dbReference>
<dbReference type="InterPro" id="IPR041267">
    <property type="entry name" value="NLRP_HD2"/>
</dbReference>
<comment type="subcellular location">
    <subcellularLocation>
        <location evidence="1">Cytoplasm</location>
    </subcellularLocation>
</comment>
<dbReference type="Proteomes" id="UP001460270">
    <property type="component" value="Unassembled WGS sequence"/>
</dbReference>
<keyword evidence="10" id="KW-1185">Reference proteome</keyword>
<evidence type="ECO:0000256" key="4">
    <source>
        <dbReference type="ARBA" id="ARBA00022737"/>
    </source>
</evidence>
<dbReference type="Pfam" id="PF05729">
    <property type="entry name" value="NACHT"/>
    <property type="match status" value="1"/>
</dbReference>
<sequence length="1160" mass="129991">MFASRGRSGNCAVRERTEFTHIWRSQTERTSCPRAAARTPKVTRVNGIWAAGHATEFVFLAQAGLLQINFVRGGHSTADPLSCVSLRSRSPPPHFSTEPKTQIRLQILSVCFSEVQSDCDFLQLSLSQVQDSSSRLSPEPASTSPATADPLSCVSLRSRTPPPHFSNQPETQIWKQDSDCDIEELAQDPSDSATAQILGEHKKSLRSRCDRVTEGFEGAGDTASLSRIYTELYITQTHSKDDQTQHELTRLEAGFKQVQQETPIRCPDIFTPLPCEQKLIRGVMTVGVAGVGKTFSVLKFCVDWAQGSENQDVDLVLPLSFRELNLVCKGESSVQQSYSLLQLVKVFHPSLQPLSAHTLLHAKVLFIFDGLDESRLSLDESRLSLDFNCKAISEVTVKVQKSEVSLLLVNLIRGNLLPDALIWITSRPAAVNHIPAQYVHRLTEVRGFRDSQKKEYFQKRFSDVQQQDIVLTHITGSRSLHSMCQIPVFCWITATVLNHMLRRSQSEPLPQTLTDMYAHFLLVQTQRKRKYIRESGALEVTPHDCEFLLKLGRLAFNQLQKGNLMFYQEDLQKVGLDISEASVHSGLCTEILKEESIIFEKSVYCFVHLSVQEFLAAVYMFHCFNHNNAEEIRSFLGDWEENMPLDVFLLKSLEKSFENKSGSLDLFVRFLHGLLQESNLQEAVKEELQEAVKKKLLRVLLGPVQTDSQTIQKIIHNLKEKNTGQISANGSITVFCCLTEMNDHSVHQQMLEILKTEFESDLSEFHCQTLAHKLQMPQEVLEELDIKRFRRMPDGKLKLVPPDTCREATILWNGLSKDHAAVITSALKSGSSGLKRLDLWLRDADAVEAFCEGLMNPNCRLETLSLHHSRLLESSCSSLASALNSNPSHLRKLDLSWNEELQDPGVSQICAFLQNPECHLDILRLENCRLGKDSCSSLSSALTLNPFHLRELDVTENPLSDAGVEYFCEALKTPGLKLEHLRLDNCSLSDTCCSALASALIPVTESNLKKLDLSVNEVKDSGVELLCEYLRSPSCRLEAIELKGCGLTERSCAFLASSLNVHMKDLRLNWNPAMKDRGVENMSQFITGPSCGLEVLRFRGCGVSGLSCSALASALKSVPGSPLRELDLCENSLTQSDVEALTDLLQDPQYRLEKLEWEEN</sequence>
<protein>
    <recommendedName>
        <fullName evidence="8">NACHT domain-containing protein</fullName>
    </recommendedName>
</protein>
<evidence type="ECO:0000256" key="5">
    <source>
        <dbReference type="ARBA" id="ARBA00022741"/>
    </source>
</evidence>
<dbReference type="EMBL" id="JBBPFD010000009">
    <property type="protein sequence ID" value="KAK7912703.1"/>
    <property type="molecule type" value="Genomic_DNA"/>
</dbReference>
<organism evidence="9 10">
    <name type="scientific">Mugilogobius chulae</name>
    <name type="common">yellowstripe goby</name>
    <dbReference type="NCBI Taxonomy" id="88201"/>
    <lineage>
        <taxon>Eukaryota</taxon>
        <taxon>Metazoa</taxon>
        <taxon>Chordata</taxon>
        <taxon>Craniata</taxon>
        <taxon>Vertebrata</taxon>
        <taxon>Euteleostomi</taxon>
        <taxon>Actinopterygii</taxon>
        <taxon>Neopterygii</taxon>
        <taxon>Teleostei</taxon>
        <taxon>Neoteleostei</taxon>
        <taxon>Acanthomorphata</taxon>
        <taxon>Gobiaria</taxon>
        <taxon>Gobiiformes</taxon>
        <taxon>Gobioidei</taxon>
        <taxon>Gobiidae</taxon>
        <taxon>Gobionellinae</taxon>
        <taxon>Mugilogobius</taxon>
    </lineage>
</organism>
<dbReference type="InterPro" id="IPR041075">
    <property type="entry name" value="NOD1/2_WH"/>
</dbReference>
<dbReference type="GO" id="GO:0005737">
    <property type="term" value="C:cytoplasm"/>
    <property type="evidence" value="ECO:0007669"/>
    <property type="project" value="UniProtKB-SubCell"/>
</dbReference>
<dbReference type="FunFam" id="3.40.50.300:FF:000210">
    <property type="entry name" value="Si:dkey-16p6.1"/>
    <property type="match status" value="1"/>
</dbReference>